<dbReference type="RefSeq" id="WP_034322129.1">
    <property type="nucleotide sequence ID" value="NZ_FZND01000020.1"/>
</dbReference>
<proteinExistence type="predicted"/>
<dbReference type="EMBL" id="JRPK02000104">
    <property type="protein sequence ID" value="TLD92401.1"/>
    <property type="molecule type" value="Genomic_DNA"/>
</dbReference>
<gene>
    <name evidence="1" type="ORF">LS80_010975</name>
</gene>
<organism evidence="1 2">
    <name type="scientific">Helicobacter trogontum</name>
    <dbReference type="NCBI Taxonomy" id="50960"/>
    <lineage>
        <taxon>Bacteria</taxon>
        <taxon>Pseudomonadati</taxon>
        <taxon>Campylobacterota</taxon>
        <taxon>Epsilonproteobacteria</taxon>
        <taxon>Campylobacterales</taxon>
        <taxon>Helicobacteraceae</taxon>
        <taxon>Helicobacter</taxon>
    </lineage>
</organism>
<reference evidence="1 2" key="1">
    <citation type="journal article" date="2014" name="Genome Announc.">
        <title>Draft genome sequences of eight enterohepatic helicobacter species isolated from both laboratory and wild rodents.</title>
        <authorList>
            <person name="Sheh A."/>
            <person name="Shen Z."/>
            <person name="Fox J.G."/>
        </authorList>
    </citation>
    <scope>NUCLEOTIDE SEQUENCE [LARGE SCALE GENOMIC DNA]</scope>
    <source>
        <strain evidence="1 2">ATCC 49310</strain>
    </source>
</reference>
<evidence type="ECO:0000313" key="2">
    <source>
        <dbReference type="Proteomes" id="UP000029861"/>
    </source>
</evidence>
<dbReference type="Proteomes" id="UP000029861">
    <property type="component" value="Unassembled WGS sequence"/>
</dbReference>
<dbReference type="AlphaFoldDB" id="A0A4U8SZE5"/>
<comment type="caution">
    <text evidence="1">The sequence shown here is derived from an EMBL/GenBank/DDBJ whole genome shotgun (WGS) entry which is preliminary data.</text>
</comment>
<evidence type="ECO:0000313" key="1">
    <source>
        <dbReference type="EMBL" id="TLD92401.1"/>
    </source>
</evidence>
<sequence>MKKLNLELDILELDSKELVRQSIEEAFGNDNAKNVGSVENHCDGDIKEYYIGLAKGDKQAKEKQNKMLKEFLNDDRF</sequence>
<accession>A0A4U8SZE5</accession>
<name>A0A4U8SZE5_9HELI</name>
<protein>
    <submittedName>
        <fullName evidence="1">Uncharacterized protein</fullName>
    </submittedName>
</protein>